<dbReference type="SUPFAM" id="SSF51219">
    <property type="entry name" value="TRAP-like"/>
    <property type="match status" value="1"/>
</dbReference>
<dbReference type="AlphaFoldDB" id="A0A975FZW8"/>
<reference evidence="1" key="1">
    <citation type="submission" date="2021-04" db="EMBL/GenBank/DDBJ databases">
        <title>The complete genome sequence of Caulobacter sp. S6.</title>
        <authorList>
            <person name="Tang Y."/>
            <person name="Ouyang W."/>
            <person name="Liu Q."/>
            <person name="Huang B."/>
            <person name="Guo Z."/>
            <person name="Lei P."/>
        </authorList>
    </citation>
    <scope>NUCLEOTIDE SEQUENCE</scope>
    <source>
        <strain evidence="1">S6</strain>
    </source>
</reference>
<protein>
    <submittedName>
        <fullName evidence="1">TIGR00266 family protein</fullName>
    </submittedName>
</protein>
<dbReference type="Pfam" id="PF01987">
    <property type="entry name" value="AIM24"/>
    <property type="match status" value="1"/>
</dbReference>
<dbReference type="InterPro" id="IPR002838">
    <property type="entry name" value="AIM24"/>
</dbReference>
<dbReference type="Gene3D" id="3.60.160.10">
    <property type="entry name" value="Mitochondrial biogenesis AIM24"/>
    <property type="match status" value="1"/>
</dbReference>
<organism evidence="1 2">
    <name type="scientific">Phenylobacterium montanum</name>
    <dbReference type="NCBI Taxonomy" id="2823693"/>
    <lineage>
        <taxon>Bacteria</taxon>
        <taxon>Pseudomonadati</taxon>
        <taxon>Pseudomonadota</taxon>
        <taxon>Alphaproteobacteria</taxon>
        <taxon>Caulobacterales</taxon>
        <taxon>Caulobacteraceae</taxon>
        <taxon>Phenylobacterium</taxon>
    </lineage>
</organism>
<dbReference type="KEGG" id="caul:KCG34_00165"/>
<dbReference type="InterPro" id="IPR016031">
    <property type="entry name" value="Trp_RNA-bd_attenuator-like_dom"/>
</dbReference>
<dbReference type="Proteomes" id="UP000676409">
    <property type="component" value="Chromosome"/>
</dbReference>
<accession>A0A975FZW8</accession>
<gene>
    <name evidence="1" type="ORF">KCG34_00165</name>
</gene>
<dbReference type="NCBIfam" id="TIGR00266">
    <property type="entry name" value="TIGR00266 family protein"/>
    <property type="match status" value="1"/>
</dbReference>
<dbReference type="RefSeq" id="WP_211938396.1">
    <property type="nucleotide sequence ID" value="NZ_CP073078.1"/>
</dbReference>
<dbReference type="EMBL" id="CP073078">
    <property type="protein sequence ID" value="QUD88345.1"/>
    <property type="molecule type" value="Genomic_DNA"/>
</dbReference>
<evidence type="ECO:0000313" key="2">
    <source>
        <dbReference type="Proteomes" id="UP000676409"/>
    </source>
</evidence>
<dbReference type="PANTHER" id="PTHR43657:SF1">
    <property type="entry name" value="ALTERED INHERITANCE OF MITOCHONDRIA PROTEIN 24, MITOCHONDRIAL"/>
    <property type="match status" value="1"/>
</dbReference>
<keyword evidence="2" id="KW-1185">Reference proteome</keyword>
<dbReference type="InterPro" id="IPR036983">
    <property type="entry name" value="AIM24_sf"/>
</dbReference>
<dbReference type="PANTHER" id="PTHR43657">
    <property type="entry name" value="TRYPTOPHAN RNA-BINDING ATTENUATOR PROTEIN-LIKE PROTEIN"/>
    <property type="match status" value="1"/>
</dbReference>
<sequence length="255" mass="26690">MRYDISGTVMQTVGLDLAPGETVYSQTATMAWMTAGMRMHTNTGGGLFAGLKRSLTGGSFFITDFTAEGGPGHVAFAPRFPGTIMARTLQPYESLICRKETFLCAEKSVTLELAWQQRIGSGFFGGAGFILQKVTGPGTVFLDLSGEVVSKRLAPGERLLVHAGHVGVHEPTVSFDIQVVPGFRNILFGGEGLFLACLTGPGEVHLQSMPIMNLAEEIAHYLPGGEQQRSGGNLGGVATAGVVGGILGSLLGGDS</sequence>
<evidence type="ECO:0000313" key="1">
    <source>
        <dbReference type="EMBL" id="QUD88345.1"/>
    </source>
</evidence>
<name>A0A975FZW8_9CAUL</name>
<proteinExistence type="predicted"/>